<organism evidence="2 3">
    <name type="scientific">Coleophoma crateriformis</name>
    <dbReference type="NCBI Taxonomy" id="565419"/>
    <lineage>
        <taxon>Eukaryota</taxon>
        <taxon>Fungi</taxon>
        <taxon>Dikarya</taxon>
        <taxon>Ascomycota</taxon>
        <taxon>Pezizomycotina</taxon>
        <taxon>Leotiomycetes</taxon>
        <taxon>Helotiales</taxon>
        <taxon>Dermateaceae</taxon>
        <taxon>Coleophoma</taxon>
    </lineage>
</organism>
<keyword evidence="1" id="KW-0472">Membrane</keyword>
<feature type="transmembrane region" description="Helical" evidence="1">
    <location>
        <begin position="536"/>
        <end position="562"/>
    </location>
</feature>
<comment type="caution">
    <text evidence="2">The sequence shown here is derived from an EMBL/GenBank/DDBJ whole genome shotgun (WGS) entry which is preliminary data.</text>
</comment>
<accession>A0A3D8Q7H8</accession>
<protein>
    <submittedName>
        <fullName evidence="2">Uncharacterized protein</fullName>
    </submittedName>
</protein>
<name>A0A3D8Q7H8_9HELO</name>
<evidence type="ECO:0000256" key="1">
    <source>
        <dbReference type="SAM" id="Phobius"/>
    </source>
</evidence>
<keyword evidence="1" id="KW-1133">Transmembrane helix</keyword>
<evidence type="ECO:0000313" key="3">
    <source>
        <dbReference type="Proteomes" id="UP000256328"/>
    </source>
</evidence>
<keyword evidence="1" id="KW-0812">Transmembrane</keyword>
<gene>
    <name evidence="2" type="ORF">BP5796_12596</name>
</gene>
<dbReference type="AlphaFoldDB" id="A0A3D8Q7H8"/>
<keyword evidence="3" id="KW-1185">Reference proteome</keyword>
<feature type="transmembrane region" description="Helical" evidence="1">
    <location>
        <begin position="33"/>
        <end position="54"/>
    </location>
</feature>
<dbReference type="EMBL" id="PDLN01000022">
    <property type="protein sequence ID" value="RDW57795.1"/>
    <property type="molecule type" value="Genomic_DNA"/>
</dbReference>
<dbReference type="Proteomes" id="UP000256328">
    <property type="component" value="Unassembled WGS sequence"/>
</dbReference>
<dbReference type="OrthoDB" id="3540210at2759"/>
<sequence>MNSTSSIYQGVWIDWSHGAILGTTLTLTKAHGAILIAALAFWVTAATSGFWSIAKFTIHQLRASREEKSKRHDGLYRQQQAILRNSSSPLSATWEILRLSWTWRRAEVSGFIRSAHLTLLAFMVFSFFLAATILTSRVQNSAFNNVDVLIVSPNCGGVYMRDGASSASRLLRVMSQTLSASNWARNCYGNQNNLQCGTYAVKEVPWTVNANASCPFANETCRLGVTTAYDMDTGLVDSHSILGINAPRSERLFFRRKAVCSPMRLGNYSFYENFTYSDDAPSDRVVRLYLGAYAGVNYTYEYNTHDYSESGYTTVSSHQGDNSSTNWIPIAPIYRDDADISFMFLTASSVRYSQPVDDPLFSAHTMDNTTVPGSVYYFADYWVSTIGCIDQYQYCKPAEDGDAAPICTELTSNIKSVNGLSTLGLSAFQLATADHIAWNMGYSNIEYSISGRGSSALLAKESLFDLAQFDLPNNQWQIELGNWFNTSLARIQQDVVAFSAGPTNLGPDGLISLASTPIERLVCHSQKVRDGNYSNFSMLGIFIIATVGTVIILLGLTIDLGVGEIKRYLKKGTYSRISWALDEKLQLQRMAYEGSGWRSWTGGTDIVPVMTTAHDLGIYDIRDTTHPSIMPRSSQNSEGVEFLNHYINLDNKGAIEERQF</sequence>
<evidence type="ECO:0000313" key="2">
    <source>
        <dbReference type="EMBL" id="RDW57795.1"/>
    </source>
</evidence>
<proteinExistence type="predicted"/>
<feature type="transmembrane region" description="Helical" evidence="1">
    <location>
        <begin position="114"/>
        <end position="134"/>
    </location>
</feature>
<reference evidence="2 3" key="1">
    <citation type="journal article" date="2018" name="IMA Fungus">
        <title>IMA Genome-F 9: Draft genome sequence of Annulohypoxylon stygium, Aspergillus mulundensis, Berkeleyomyces basicola (syn. Thielaviopsis basicola), Ceratocystis smalleyi, two Cercospora beticola strains, Coleophoma cylindrospora, Fusarium fracticaudum, Phialophora cf. hyalina, and Morchella septimelata.</title>
        <authorList>
            <person name="Wingfield B.D."/>
            <person name="Bills G.F."/>
            <person name="Dong Y."/>
            <person name="Huang W."/>
            <person name="Nel W.J."/>
            <person name="Swalarsk-Parry B.S."/>
            <person name="Vaghefi N."/>
            <person name="Wilken P.M."/>
            <person name="An Z."/>
            <person name="de Beer Z.W."/>
            <person name="De Vos L."/>
            <person name="Chen L."/>
            <person name="Duong T.A."/>
            <person name="Gao Y."/>
            <person name="Hammerbacher A."/>
            <person name="Kikkert J.R."/>
            <person name="Li Y."/>
            <person name="Li H."/>
            <person name="Li K."/>
            <person name="Li Q."/>
            <person name="Liu X."/>
            <person name="Ma X."/>
            <person name="Naidoo K."/>
            <person name="Pethybridge S.J."/>
            <person name="Sun J."/>
            <person name="Steenkamp E.T."/>
            <person name="van der Nest M.A."/>
            <person name="van Wyk S."/>
            <person name="Wingfield M.J."/>
            <person name="Xiong C."/>
            <person name="Yue Q."/>
            <person name="Zhang X."/>
        </authorList>
    </citation>
    <scope>NUCLEOTIDE SEQUENCE [LARGE SCALE GENOMIC DNA]</scope>
    <source>
        <strain evidence="2 3">BP5796</strain>
    </source>
</reference>